<dbReference type="Pfam" id="PF03004">
    <property type="entry name" value="Transposase_24"/>
    <property type="match status" value="1"/>
</dbReference>
<dbReference type="InterPro" id="IPR004252">
    <property type="entry name" value="Probable_transposase_24"/>
</dbReference>
<keyword evidence="3" id="KW-1185">Reference proteome</keyword>
<reference evidence="2 3" key="1">
    <citation type="journal article" date="2023" name="Plants (Basel)">
        <title>Bridging the Gap: Combining Genomics and Transcriptomics Approaches to Understand Stylosanthes scabra, an Orphan Legume from the Brazilian Caatinga.</title>
        <authorList>
            <person name="Ferreira-Neto J.R.C."/>
            <person name="da Silva M.D."/>
            <person name="Binneck E."/>
            <person name="de Melo N.F."/>
            <person name="da Silva R.H."/>
            <person name="de Melo A.L.T.M."/>
            <person name="Pandolfi V."/>
            <person name="Bustamante F.O."/>
            <person name="Brasileiro-Vidal A.C."/>
            <person name="Benko-Iseppon A.M."/>
        </authorList>
    </citation>
    <scope>NUCLEOTIDE SEQUENCE [LARGE SCALE GENOMIC DNA]</scope>
    <source>
        <tissue evidence="2">Leaves</tissue>
    </source>
</reference>
<evidence type="ECO:0000313" key="3">
    <source>
        <dbReference type="Proteomes" id="UP001341840"/>
    </source>
</evidence>
<organism evidence="2 3">
    <name type="scientific">Stylosanthes scabra</name>
    <dbReference type="NCBI Taxonomy" id="79078"/>
    <lineage>
        <taxon>Eukaryota</taxon>
        <taxon>Viridiplantae</taxon>
        <taxon>Streptophyta</taxon>
        <taxon>Embryophyta</taxon>
        <taxon>Tracheophyta</taxon>
        <taxon>Spermatophyta</taxon>
        <taxon>Magnoliopsida</taxon>
        <taxon>eudicotyledons</taxon>
        <taxon>Gunneridae</taxon>
        <taxon>Pentapetalae</taxon>
        <taxon>rosids</taxon>
        <taxon>fabids</taxon>
        <taxon>Fabales</taxon>
        <taxon>Fabaceae</taxon>
        <taxon>Papilionoideae</taxon>
        <taxon>50 kb inversion clade</taxon>
        <taxon>dalbergioids sensu lato</taxon>
        <taxon>Dalbergieae</taxon>
        <taxon>Pterocarpus clade</taxon>
        <taxon>Stylosanthes</taxon>
    </lineage>
</organism>
<gene>
    <name evidence="2" type="ORF">PIB30_033557</name>
</gene>
<comment type="caution">
    <text evidence="2">The sequence shown here is derived from an EMBL/GenBank/DDBJ whole genome shotgun (WGS) entry which is preliminary data.</text>
</comment>
<dbReference type="Proteomes" id="UP001341840">
    <property type="component" value="Unassembled WGS sequence"/>
</dbReference>
<sequence length="76" mass="8667">MLVSAYDSNTRSLDRPPTDVEVFRETHTRKRDKSIVEKRAEDLLSEFSANLDEATQQAQEEGDESAATVDPDIVWR</sequence>
<dbReference type="EMBL" id="JASCZI010151187">
    <property type="protein sequence ID" value="MED6170705.1"/>
    <property type="molecule type" value="Genomic_DNA"/>
</dbReference>
<proteinExistence type="predicted"/>
<evidence type="ECO:0000313" key="2">
    <source>
        <dbReference type="EMBL" id="MED6170705.1"/>
    </source>
</evidence>
<feature type="region of interest" description="Disordered" evidence="1">
    <location>
        <begin position="54"/>
        <end position="76"/>
    </location>
</feature>
<protein>
    <submittedName>
        <fullName evidence="2">Uncharacterized protein</fullName>
    </submittedName>
</protein>
<evidence type="ECO:0000256" key="1">
    <source>
        <dbReference type="SAM" id="MobiDB-lite"/>
    </source>
</evidence>
<accession>A0ABU6VE45</accession>
<name>A0ABU6VE45_9FABA</name>